<dbReference type="RefSeq" id="WP_120688091.1">
    <property type="nucleotide sequence ID" value="NZ_RAZT01000002.1"/>
</dbReference>
<dbReference type="NCBIfam" id="TIGR01444">
    <property type="entry name" value="fkbM_fam"/>
    <property type="match status" value="1"/>
</dbReference>
<name>A0A3A9YE41_9ACTN</name>
<gene>
    <name evidence="2" type="ORF">D7044_04870</name>
</gene>
<dbReference type="AlphaFoldDB" id="A0A3A9YE41"/>
<evidence type="ECO:0000313" key="2">
    <source>
        <dbReference type="EMBL" id="RKN35491.1"/>
    </source>
</evidence>
<keyword evidence="2" id="KW-0808">Transferase</keyword>
<dbReference type="PANTHER" id="PTHR34203:SF15">
    <property type="entry name" value="SLL1173 PROTEIN"/>
    <property type="match status" value="1"/>
</dbReference>
<proteinExistence type="predicted"/>
<evidence type="ECO:0000259" key="1">
    <source>
        <dbReference type="Pfam" id="PF05050"/>
    </source>
</evidence>
<protein>
    <submittedName>
        <fullName evidence="2">FkbM family methyltransferase</fullName>
    </submittedName>
</protein>
<dbReference type="InterPro" id="IPR052514">
    <property type="entry name" value="SAM-dependent_MTase"/>
</dbReference>
<dbReference type="SUPFAM" id="SSF53335">
    <property type="entry name" value="S-adenosyl-L-methionine-dependent methyltransferases"/>
    <property type="match status" value="1"/>
</dbReference>
<dbReference type="PANTHER" id="PTHR34203">
    <property type="entry name" value="METHYLTRANSFERASE, FKBM FAMILY PROTEIN"/>
    <property type="match status" value="1"/>
</dbReference>
<dbReference type="Proteomes" id="UP000275865">
    <property type="component" value="Unassembled WGS sequence"/>
</dbReference>
<accession>A0A3A9YE41</accession>
<dbReference type="Pfam" id="PF05050">
    <property type="entry name" value="Methyltransf_21"/>
    <property type="match status" value="1"/>
</dbReference>
<dbReference type="GO" id="GO:0008168">
    <property type="term" value="F:methyltransferase activity"/>
    <property type="evidence" value="ECO:0007669"/>
    <property type="project" value="UniProtKB-KW"/>
</dbReference>
<evidence type="ECO:0000313" key="3">
    <source>
        <dbReference type="Proteomes" id="UP000275865"/>
    </source>
</evidence>
<dbReference type="EMBL" id="RAZT01000002">
    <property type="protein sequence ID" value="RKN35491.1"/>
    <property type="molecule type" value="Genomic_DNA"/>
</dbReference>
<sequence>MDARAGAVEALKTDPDAVSIRRSLEVYYGDPAREAAMDAFYARFVRRGDLVFDIGAHVGDRVGSFRRLGARVVAVEPQPACTRALRAIYRDDGEVTVVEALCAAGAGSVPFSVNSANPTISTASPHFIRAADGAAGWEGERWDAPIDVASLTLDGLIAEHGVPAFVKIDVEGYEDEVLAGLGRPLPALSFEFTTIERAVAQRCLRRLTGLGFQAFNLALGDAMALSSPQWMAAPRMAAYLRSLPYEVNSGDVYGLSRALRHRR</sequence>
<dbReference type="InterPro" id="IPR029063">
    <property type="entry name" value="SAM-dependent_MTases_sf"/>
</dbReference>
<feature type="domain" description="Methyltransferase FkbM" evidence="1">
    <location>
        <begin position="53"/>
        <end position="187"/>
    </location>
</feature>
<dbReference type="InterPro" id="IPR006342">
    <property type="entry name" value="FkbM_mtfrase"/>
</dbReference>
<organism evidence="2 3">
    <name type="scientific">Micromonospora musae</name>
    <dbReference type="NCBI Taxonomy" id="1894970"/>
    <lineage>
        <taxon>Bacteria</taxon>
        <taxon>Bacillati</taxon>
        <taxon>Actinomycetota</taxon>
        <taxon>Actinomycetes</taxon>
        <taxon>Micromonosporales</taxon>
        <taxon>Micromonosporaceae</taxon>
        <taxon>Micromonospora</taxon>
    </lineage>
</organism>
<keyword evidence="2" id="KW-0489">Methyltransferase</keyword>
<dbReference type="Gene3D" id="3.40.50.150">
    <property type="entry name" value="Vaccinia Virus protein VP39"/>
    <property type="match status" value="1"/>
</dbReference>
<comment type="caution">
    <text evidence="2">The sequence shown here is derived from an EMBL/GenBank/DDBJ whole genome shotgun (WGS) entry which is preliminary data.</text>
</comment>
<dbReference type="GO" id="GO:0032259">
    <property type="term" value="P:methylation"/>
    <property type="evidence" value="ECO:0007669"/>
    <property type="project" value="UniProtKB-KW"/>
</dbReference>
<reference evidence="2 3" key="1">
    <citation type="submission" date="2018-09" db="EMBL/GenBank/DDBJ databases">
        <title>Micromonospora sp. nov. MS1-9, isolated from a root of Musa sp.</title>
        <authorList>
            <person name="Kuncharoen N."/>
            <person name="Kudo T."/>
            <person name="Ohkuma M."/>
            <person name="Yuki M."/>
            <person name="Tanasupawat S."/>
        </authorList>
    </citation>
    <scope>NUCLEOTIDE SEQUENCE [LARGE SCALE GENOMIC DNA]</scope>
    <source>
        <strain evidence="2 3">MS1-9</strain>
    </source>
</reference>